<dbReference type="PANTHER" id="PTHR24353:SF37">
    <property type="entry name" value="CAMP-DEPENDENT PROTEIN KINASE CATALYTIC SUBUNIT PRKX"/>
    <property type="match status" value="1"/>
</dbReference>
<gene>
    <name evidence="7" type="ORF">M9Y10_023927</name>
</gene>
<evidence type="ECO:0000256" key="4">
    <source>
        <dbReference type="ARBA" id="ARBA00022777"/>
    </source>
</evidence>
<dbReference type="GO" id="GO:0016301">
    <property type="term" value="F:kinase activity"/>
    <property type="evidence" value="ECO:0007669"/>
    <property type="project" value="UniProtKB-KW"/>
</dbReference>
<evidence type="ECO:0000256" key="3">
    <source>
        <dbReference type="ARBA" id="ARBA00022741"/>
    </source>
</evidence>
<proteinExistence type="predicted"/>
<organism evidence="7 8">
    <name type="scientific">Tritrichomonas musculus</name>
    <dbReference type="NCBI Taxonomy" id="1915356"/>
    <lineage>
        <taxon>Eukaryota</taxon>
        <taxon>Metamonada</taxon>
        <taxon>Parabasalia</taxon>
        <taxon>Tritrichomonadida</taxon>
        <taxon>Tritrichomonadidae</taxon>
        <taxon>Tritrichomonas</taxon>
    </lineage>
</organism>
<dbReference type="Gene3D" id="1.10.510.10">
    <property type="entry name" value="Transferase(Phosphotransferase) domain 1"/>
    <property type="match status" value="1"/>
</dbReference>
<evidence type="ECO:0000259" key="6">
    <source>
        <dbReference type="PROSITE" id="PS50011"/>
    </source>
</evidence>
<accession>A0ABR2KWH6</accession>
<dbReference type="InterPro" id="IPR000719">
    <property type="entry name" value="Prot_kinase_dom"/>
</dbReference>
<sequence length="319" mass="37967">MEKLFEEFQNRKIQDQIITHKVYSEKILSNFSLFLINENHHLLHPLLEKENKQKIIIINAFEYLNNTFFMICFENLLVLIPDNCLKIIKKFFLLNKDSEIILLTDKGNQFFYDNNKNISRPNFDFSKEVKSFIDCFKIKKSATKILWNTILISISAYLIKIANQSTKTNRIEKVKLSSNPIKHIQITSDEYIDLRNIYTSNNSIINLIYHIEKQQLLILKQIFGDEKDKLISREKNYYLKISHPFLLKYFGSTKDNLNEALVFEYINGSSISSIPKMKLEMKNKIKIILQIMIIIDYLHYHHLIYRDLKPDNIHEYCID</sequence>
<feature type="domain" description="Protein kinase" evidence="6">
    <location>
        <begin position="191"/>
        <end position="319"/>
    </location>
</feature>
<evidence type="ECO:0000313" key="8">
    <source>
        <dbReference type="Proteomes" id="UP001470230"/>
    </source>
</evidence>
<dbReference type="InterPro" id="IPR011009">
    <property type="entry name" value="Kinase-like_dom_sf"/>
</dbReference>
<dbReference type="Proteomes" id="UP001470230">
    <property type="component" value="Unassembled WGS sequence"/>
</dbReference>
<name>A0ABR2KWH6_9EUKA</name>
<protein>
    <submittedName>
        <fullName evidence="7">cAMP-dependent protein kinase catalytic subunit</fullName>
    </submittedName>
</protein>
<keyword evidence="3" id="KW-0547">Nucleotide-binding</keyword>
<dbReference type="PANTHER" id="PTHR24353">
    <property type="entry name" value="CYCLIC NUCLEOTIDE-DEPENDENT PROTEIN KINASE"/>
    <property type="match status" value="1"/>
</dbReference>
<evidence type="ECO:0000313" key="7">
    <source>
        <dbReference type="EMBL" id="KAK8895462.1"/>
    </source>
</evidence>
<keyword evidence="2" id="KW-0808">Transferase</keyword>
<keyword evidence="1" id="KW-0723">Serine/threonine-protein kinase</keyword>
<dbReference type="Pfam" id="PF00069">
    <property type="entry name" value="Pkinase"/>
    <property type="match status" value="1"/>
</dbReference>
<dbReference type="PROSITE" id="PS50011">
    <property type="entry name" value="PROTEIN_KINASE_DOM"/>
    <property type="match status" value="1"/>
</dbReference>
<evidence type="ECO:0000256" key="1">
    <source>
        <dbReference type="ARBA" id="ARBA00022527"/>
    </source>
</evidence>
<keyword evidence="5" id="KW-0067">ATP-binding</keyword>
<keyword evidence="8" id="KW-1185">Reference proteome</keyword>
<reference evidence="7 8" key="1">
    <citation type="submission" date="2024-04" db="EMBL/GenBank/DDBJ databases">
        <title>Tritrichomonas musculus Genome.</title>
        <authorList>
            <person name="Alves-Ferreira E."/>
            <person name="Grigg M."/>
            <person name="Lorenzi H."/>
            <person name="Galac M."/>
        </authorList>
    </citation>
    <scope>NUCLEOTIDE SEQUENCE [LARGE SCALE GENOMIC DNA]</scope>
    <source>
        <strain evidence="7 8">EAF2021</strain>
    </source>
</reference>
<keyword evidence="4 7" id="KW-0418">Kinase</keyword>
<comment type="caution">
    <text evidence="7">The sequence shown here is derived from an EMBL/GenBank/DDBJ whole genome shotgun (WGS) entry which is preliminary data.</text>
</comment>
<dbReference type="SUPFAM" id="SSF56112">
    <property type="entry name" value="Protein kinase-like (PK-like)"/>
    <property type="match status" value="1"/>
</dbReference>
<evidence type="ECO:0000256" key="5">
    <source>
        <dbReference type="ARBA" id="ARBA00022840"/>
    </source>
</evidence>
<evidence type="ECO:0000256" key="2">
    <source>
        <dbReference type="ARBA" id="ARBA00022679"/>
    </source>
</evidence>
<dbReference type="EMBL" id="JAPFFF010000003">
    <property type="protein sequence ID" value="KAK8895462.1"/>
    <property type="molecule type" value="Genomic_DNA"/>
</dbReference>